<dbReference type="CDD" id="cd01846">
    <property type="entry name" value="fatty_acyltransferase_like"/>
    <property type="match status" value="1"/>
</dbReference>
<feature type="domain" description="Ice-binding protein C-terminal" evidence="3">
    <location>
        <begin position="303"/>
        <end position="325"/>
    </location>
</feature>
<dbReference type="InterPro" id="IPR051058">
    <property type="entry name" value="GDSL_Est/Lipase"/>
</dbReference>
<sequence length="333" mass="33692">MTHFSHRLALTGLLLSLSMAAQAASFSQLVIFGDSLSDAGNNATLVGNSGLAPLTDQDFSKIPYFSGRYSNGPVWSEYFAAKLGLSAQASLLGGTNYAFGGAQTGIDGNDGPGGFPFSLRTQLNMFLGDPSKAVTGSQLFIISGGGNNVRAALDAIAADPGAAAGIIGSTATAYAQDVGAMVDALQARGAQHILVLNTPNFGLTPAAAGGGPLGQATASIASAAMDAALAARLNGEAGVQTFDFYGFLTHTVNSASSLGLTNVSNACGRTDNICDPATSLFWDSIHPTTNGHRLLADAVFAQAVPEPASYGLMALGLVGLGLLRRKQMATAAA</sequence>
<dbReference type="InterPro" id="IPR008265">
    <property type="entry name" value="Lipase_GDSL_AS"/>
</dbReference>
<evidence type="ECO:0000259" key="3">
    <source>
        <dbReference type="Pfam" id="PF07589"/>
    </source>
</evidence>
<dbReference type="Pfam" id="PF00657">
    <property type="entry name" value="Lipase_GDSL"/>
    <property type="match status" value="1"/>
</dbReference>
<dbReference type="InterPro" id="IPR013424">
    <property type="entry name" value="Ice-binding_C"/>
</dbReference>
<feature type="chain" id="PRO_5032535208" evidence="2">
    <location>
        <begin position="24"/>
        <end position="333"/>
    </location>
</feature>
<accession>A0A840L7N1</accession>
<dbReference type="RefSeq" id="WP_184301853.1">
    <property type="nucleotide sequence ID" value="NZ_JACHLP010000006.1"/>
</dbReference>
<keyword evidence="1" id="KW-0378">Hydrolase</keyword>
<dbReference type="Pfam" id="PF07589">
    <property type="entry name" value="PEP-CTERM"/>
    <property type="match status" value="1"/>
</dbReference>
<dbReference type="Proteomes" id="UP000562027">
    <property type="component" value="Unassembled WGS sequence"/>
</dbReference>
<name>A0A840L7N1_9BURK</name>
<protein>
    <submittedName>
        <fullName evidence="4">Outer membrane lipase/esterase</fullName>
    </submittedName>
</protein>
<dbReference type="AlphaFoldDB" id="A0A840L7N1"/>
<feature type="signal peptide" evidence="2">
    <location>
        <begin position="1"/>
        <end position="23"/>
    </location>
</feature>
<keyword evidence="5" id="KW-1185">Reference proteome</keyword>
<evidence type="ECO:0000256" key="2">
    <source>
        <dbReference type="SAM" id="SignalP"/>
    </source>
</evidence>
<dbReference type="GO" id="GO:0016298">
    <property type="term" value="F:lipase activity"/>
    <property type="evidence" value="ECO:0007669"/>
    <property type="project" value="InterPro"/>
</dbReference>
<dbReference type="InterPro" id="IPR001087">
    <property type="entry name" value="GDSL"/>
</dbReference>
<gene>
    <name evidence="4" type="ORF">HNP55_003118</name>
</gene>
<dbReference type="SUPFAM" id="SSF52266">
    <property type="entry name" value="SGNH hydrolase"/>
    <property type="match status" value="1"/>
</dbReference>
<reference evidence="4 5" key="1">
    <citation type="submission" date="2020-08" db="EMBL/GenBank/DDBJ databases">
        <title>Functional genomics of gut bacteria from endangered species of beetles.</title>
        <authorList>
            <person name="Carlos-Shanley C."/>
        </authorList>
    </citation>
    <scope>NUCLEOTIDE SEQUENCE [LARGE SCALE GENOMIC DNA]</scope>
    <source>
        <strain evidence="4 5">S00239</strain>
    </source>
</reference>
<dbReference type="GO" id="GO:0006629">
    <property type="term" value="P:lipid metabolic process"/>
    <property type="evidence" value="ECO:0007669"/>
    <property type="project" value="InterPro"/>
</dbReference>
<evidence type="ECO:0000313" key="5">
    <source>
        <dbReference type="Proteomes" id="UP000562027"/>
    </source>
</evidence>
<dbReference type="Gene3D" id="3.40.50.1110">
    <property type="entry name" value="SGNH hydrolase"/>
    <property type="match status" value="1"/>
</dbReference>
<keyword evidence="2" id="KW-0732">Signal</keyword>
<dbReference type="PROSITE" id="PS01098">
    <property type="entry name" value="LIPASE_GDSL_SER"/>
    <property type="match status" value="1"/>
</dbReference>
<evidence type="ECO:0000256" key="1">
    <source>
        <dbReference type="ARBA" id="ARBA00022801"/>
    </source>
</evidence>
<dbReference type="NCBIfam" id="TIGR02595">
    <property type="entry name" value="PEP_CTERM"/>
    <property type="match status" value="1"/>
</dbReference>
<dbReference type="InterPro" id="IPR036514">
    <property type="entry name" value="SGNH_hydro_sf"/>
</dbReference>
<dbReference type="EMBL" id="JACHLP010000006">
    <property type="protein sequence ID" value="MBB4844574.1"/>
    <property type="molecule type" value="Genomic_DNA"/>
</dbReference>
<evidence type="ECO:0000313" key="4">
    <source>
        <dbReference type="EMBL" id="MBB4844574.1"/>
    </source>
</evidence>
<dbReference type="PANTHER" id="PTHR45648">
    <property type="entry name" value="GDSL LIPASE/ACYLHYDROLASE FAMILY PROTEIN (AFU_ORTHOLOGUE AFUA_4G14700)"/>
    <property type="match status" value="1"/>
</dbReference>
<dbReference type="PANTHER" id="PTHR45648:SF22">
    <property type="entry name" value="GDSL LIPASE_ACYLHYDROLASE FAMILY PROTEIN (AFU_ORTHOLOGUE AFUA_4G14700)"/>
    <property type="match status" value="1"/>
</dbReference>
<organism evidence="4 5">
    <name type="scientific">Roseateles oligotrophus</name>
    <dbReference type="NCBI Taxonomy" id="1769250"/>
    <lineage>
        <taxon>Bacteria</taxon>
        <taxon>Pseudomonadati</taxon>
        <taxon>Pseudomonadota</taxon>
        <taxon>Betaproteobacteria</taxon>
        <taxon>Burkholderiales</taxon>
        <taxon>Sphaerotilaceae</taxon>
        <taxon>Roseateles</taxon>
    </lineage>
</organism>
<comment type="caution">
    <text evidence="4">The sequence shown here is derived from an EMBL/GenBank/DDBJ whole genome shotgun (WGS) entry which is preliminary data.</text>
</comment>
<proteinExistence type="predicted"/>